<evidence type="ECO:0000313" key="2">
    <source>
        <dbReference type="EMBL" id="KAG5846118.1"/>
    </source>
</evidence>
<organism evidence="2 3">
    <name type="scientific">Anguilla anguilla</name>
    <name type="common">European freshwater eel</name>
    <name type="synonym">Muraena anguilla</name>
    <dbReference type="NCBI Taxonomy" id="7936"/>
    <lineage>
        <taxon>Eukaryota</taxon>
        <taxon>Metazoa</taxon>
        <taxon>Chordata</taxon>
        <taxon>Craniata</taxon>
        <taxon>Vertebrata</taxon>
        <taxon>Euteleostomi</taxon>
        <taxon>Actinopterygii</taxon>
        <taxon>Neopterygii</taxon>
        <taxon>Teleostei</taxon>
        <taxon>Anguilliformes</taxon>
        <taxon>Anguillidae</taxon>
        <taxon>Anguilla</taxon>
    </lineage>
</organism>
<dbReference type="AlphaFoldDB" id="A0A9D3RWU1"/>
<gene>
    <name evidence="2" type="ORF">ANANG_G00146360</name>
</gene>
<dbReference type="EMBL" id="JAFIRN010000007">
    <property type="protein sequence ID" value="KAG5846118.1"/>
    <property type="molecule type" value="Genomic_DNA"/>
</dbReference>
<feature type="compositionally biased region" description="Basic and acidic residues" evidence="1">
    <location>
        <begin position="259"/>
        <end position="287"/>
    </location>
</feature>
<dbReference type="GO" id="GO:0022008">
    <property type="term" value="P:neurogenesis"/>
    <property type="evidence" value="ECO:0007669"/>
    <property type="project" value="InterPro"/>
</dbReference>
<evidence type="ECO:0000313" key="3">
    <source>
        <dbReference type="Proteomes" id="UP001044222"/>
    </source>
</evidence>
<sequence length="430" mass="44709">MVSSTSASAISGSAAMAGGVLGANGVVQLPLQQHSHPNTATVAPFMYRTCSENDCTTVAPGNACLSPTKADLVYGKTAKQCLEEISGEDPEARRMRTVRNIADLRQNLEETMSSLRGTQVSHSTLETTFDSTVTTEGAELGEKGGAEGGPEAEVGGYMSDGDILGKNARPDDISSGYLTDGGLNLYSRNVGRAPELAASRDVIQRGVNEMQGGTDSWDDSSSVSSGLSDTLDNISTDDLNTPYYSSTSAPPRKGKHSQPKSDAEPRGSPDHDISSWDGAEDLKKSDDGLDGAMWKPSSSSSSSTGQYEDPDRTGQRAGMPLSHTGSWRRGMTAQVGITPPRTKGAVGALKNPGLSLLASGAAAPSDRAAFSWDCSGLLRVLNPLKEEIRCGAGIFGTPAVNPLLPETGGPGAGGVEQFPNTWGSPLLVRG</sequence>
<feature type="compositionally biased region" description="Polar residues" evidence="1">
    <location>
        <begin position="233"/>
        <end position="249"/>
    </location>
</feature>
<evidence type="ECO:0000256" key="1">
    <source>
        <dbReference type="SAM" id="MobiDB-lite"/>
    </source>
</evidence>
<dbReference type="PANTHER" id="PTHR12784:SF18">
    <property type="entry name" value="NEURON NAVIGATOR 3"/>
    <property type="match status" value="1"/>
</dbReference>
<feature type="region of interest" description="Disordered" evidence="1">
    <location>
        <begin position="209"/>
        <end position="331"/>
    </location>
</feature>
<protein>
    <recommendedName>
        <fullName evidence="4">Neuron navigator 3</fullName>
    </recommendedName>
</protein>
<dbReference type="PANTHER" id="PTHR12784">
    <property type="entry name" value="STEERIN"/>
    <property type="match status" value="1"/>
</dbReference>
<accession>A0A9D3RWU1</accession>
<feature type="region of interest" description="Disordered" evidence="1">
    <location>
        <begin position="139"/>
        <end position="163"/>
    </location>
</feature>
<keyword evidence="3" id="KW-1185">Reference proteome</keyword>
<feature type="compositionally biased region" description="Low complexity" evidence="1">
    <location>
        <begin position="213"/>
        <end position="232"/>
    </location>
</feature>
<dbReference type="Proteomes" id="UP001044222">
    <property type="component" value="Chromosome 7"/>
</dbReference>
<name>A0A9D3RWU1_ANGAN</name>
<comment type="caution">
    <text evidence="2">The sequence shown here is derived from an EMBL/GenBank/DDBJ whole genome shotgun (WGS) entry which is preliminary data.</text>
</comment>
<dbReference type="InterPro" id="IPR039041">
    <property type="entry name" value="Nav/unc-53"/>
</dbReference>
<evidence type="ECO:0008006" key="4">
    <source>
        <dbReference type="Google" id="ProtNLM"/>
    </source>
</evidence>
<proteinExistence type="predicted"/>
<reference evidence="2" key="1">
    <citation type="submission" date="2021-01" db="EMBL/GenBank/DDBJ databases">
        <title>A chromosome-scale assembly of European eel, Anguilla anguilla.</title>
        <authorList>
            <person name="Henkel C."/>
            <person name="Jong-Raadsen S.A."/>
            <person name="Dufour S."/>
            <person name="Weltzien F.-A."/>
            <person name="Palstra A.P."/>
            <person name="Pelster B."/>
            <person name="Spaink H.P."/>
            <person name="Van Den Thillart G.E."/>
            <person name="Jansen H."/>
            <person name="Zahm M."/>
            <person name="Klopp C."/>
            <person name="Cedric C."/>
            <person name="Louis A."/>
            <person name="Berthelot C."/>
            <person name="Parey E."/>
            <person name="Roest Crollius H."/>
            <person name="Montfort J."/>
            <person name="Robinson-Rechavi M."/>
            <person name="Bucao C."/>
            <person name="Bouchez O."/>
            <person name="Gislard M."/>
            <person name="Lluch J."/>
            <person name="Milhes M."/>
            <person name="Lampietro C."/>
            <person name="Lopez Roques C."/>
            <person name="Donnadieu C."/>
            <person name="Braasch I."/>
            <person name="Desvignes T."/>
            <person name="Postlethwait J."/>
            <person name="Bobe J."/>
            <person name="Guiguen Y."/>
            <person name="Dirks R."/>
        </authorList>
    </citation>
    <scope>NUCLEOTIDE SEQUENCE</scope>
    <source>
        <strain evidence="2">Tag_6206</strain>
        <tissue evidence="2">Liver</tissue>
    </source>
</reference>